<dbReference type="Proteomes" id="UP000586095">
    <property type="component" value="Unassembled WGS sequence"/>
</dbReference>
<evidence type="ECO:0000259" key="10">
    <source>
        <dbReference type="Pfam" id="PF04290"/>
    </source>
</evidence>
<evidence type="ECO:0000313" key="12">
    <source>
        <dbReference type="Proteomes" id="UP000586095"/>
    </source>
</evidence>
<reference evidence="11 12" key="1">
    <citation type="submission" date="2020-07" db="EMBL/GenBank/DDBJ databases">
        <title>Sequencing the genomes of 1000 actinobacteria strains.</title>
        <authorList>
            <person name="Klenk H.-P."/>
        </authorList>
    </citation>
    <scope>NUCLEOTIDE SEQUENCE [LARGE SCALE GENOMIC DNA]</scope>
    <source>
        <strain evidence="11 12">DSM 17380</strain>
    </source>
</reference>
<evidence type="ECO:0000256" key="6">
    <source>
        <dbReference type="ARBA" id="ARBA00022989"/>
    </source>
</evidence>
<keyword evidence="5 9" id="KW-0812">Transmembrane</keyword>
<keyword evidence="4" id="KW-0997">Cell inner membrane</keyword>
<evidence type="ECO:0000256" key="4">
    <source>
        <dbReference type="ARBA" id="ARBA00022519"/>
    </source>
</evidence>
<evidence type="ECO:0000256" key="8">
    <source>
        <dbReference type="ARBA" id="ARBA00038436"/>
    </source>
</evidence>
<evidence type="ECO:0000256" key="2">
    <source>
        <dbReference type="ARBA" id="ARBA00022448"/>
    </source>
</evidence>
<evidence type="ECO:0000256" key="5">
    <source>
        <dbReference type="ARBA" id="ARBA00022692"/>
    </source>
</evidence>
<feature type="transmembrane region" description="Helical" evidence="9">
    <location>
        <begin position="88"/>
        <end position="109"/>
    </location>
</feature>
<feature type="transmembrane region" description="Helical" evidence="9">
    <location>
        <begin position="6"/>
        <end position="25"/>
    </location>
</feature>
<dbReference type="EMBL" id="JACCBD010000001">
    <property type="protein sequence ID" value="NYD28226.1"/>
    <property type="molecule type" value="Genomic_DNA"/>
</dbReference>
<gene>
    <name evidence="11" type="ORF">BJ960_003029</name>
</gene>
<keyword evidence="3" id="KW-1003">Cell membrane</keyword>
<dbReference type="Pfam" id="PF04290">
    <property type="entry name" value="DctQ"/>
    <property type="match status" value="1"/>
</dbReference>
<keyword evidence="6 9" id="KW-1133">Transmembrane helix</keyword>
<evidence type="ECO:0000256" key="1">
    <source>
        <dbReference type="ARBA" id="ARBA00004429"/>
    </source>
</evidence>
<dbReference type="PANTHER" id="PTHR35011:SF2">
    <property type="entry name" value="2,3-DIKETO-L-GULONATE TRAP TRANSPORTER SMALL PERMEASE PROTEIN YIAM"/>
    <property type="match status" value="1"/>
</dbReference>
<evidence type="ECO:0000256" key="9">
    <source>
        <dbReference type="SAM" id="Phobius"/>
    </source>
</evidence>
<dbReference type="GO" id="GO:0005886">
    <property type="term" value="C:plasma membrane"/>
    <property type="evidence" value="ECO:0007669"/>
    <property type="project" value="UniProtKB-SubCell"/>
</dbReference>
<evidence type="ECO:0000313" key="11">
    <source>
        <dbReference type="EMBL" id="NYD28226.1"/>
    </source>
</evidence>
<evidence type="ECO:0000256" key="3">
    <source>
        <dbReference type="ARBA" id="ARBA00022475"/>
    </source>
</evidence>
<keyword evidence="2" id="KW-0813">Transport</keyword>
<name>A0A852RFV3_9MICO</name>
<dbReference type="InterPro" id="IPR055348">
    <property type="entry name" value="DctQ"/>
</dbReference>
<keyword evidence="12" id="KW-1185">Reference proteome</keyword>
<sequence length="129" mass="13363">MTWTEELARFSLVWLAFLGAGFVMARRQHIAVDILAKALGKVGERIVNGIAIVVVLIVSGVLAVAGAQFAVLASAIKAPATQLPMSVVYGAAAVGFALIFIHGVLNSGFDMAQARKRSTVAAGPEGVSE</sequence>
<comment type="subcellular location">
    <subcellularLocation>
        <location evidence="1">Cell inner membrane</location>
        <topology evidence="1">Multi-pass membrane protein</topology>
    </subcellularLocation>
</comment>
<comment type="caution">
    <text evidence="11">The sequence shown here is derived from an EMBL/GenBank/DDBJ whole genome shotgun (WGS) entry which is preliminary data.</text>
</comment>
<accession>A0A852RFV3</accession>
<evidence type="ECO:0000256" key="7">
    <source>
        <dbReference type="ARBA" id="ARBA00023136"/>
    </source>
</evidence>
<dbReference type="AlphaFoldDB" id="A0A852RFV3"/>
<keyword evidence="7 9" id="KW-0472">Membrane</keyword>
<protein>
    <submittedName>
        <fullName evidence="11">TRAP-type C4-dicarboxylate transport system permease small subunit</fullName>
    </submittedName>
</protein>
<dbReference type="PANTHER" id="PTHR35011">
    <property type="entry name" value="2,3-DIKETO-L-GULONATE TRAP TRANSPORTER SMALL PERMEASE PROTEIN YIAM"/>
    <property type="match status" value="1"/>
</dbReference>
<proteinExistence type="inferred from homology"/>
<dbReference type="GO" id="GO:0015740">
    <property type="term" value="P:C4-dicarboxylate transport"/>
    <property type="evidence" value="ECO:0007669"/>
    <property type="project" value="TreeGrafter"/>
</dbReference>
<feature type="domain" description="Tripartite ATP-independent periplasmic transporters DctQ component" evidence="10">
    <location>
        <begin position="2"/>
        <end position="105"/>
    </location>
</feature>
<dbReference type="GO" id="GO:0022857">
    <property type="term" value="F:transmembrane transporter activity"/>
    <property type="evidence" value="ECO:0007669"/>
    <property type="project" value="TreeGrafter"/>
</dbReference>
<comment type="similarity">
    <text evidence="8">Belongs to the TRAP transporter small permease family.</text>
</comment>
<dbReference type="InterPro" id="IPR007387">
    <property type="entry name" value="TRAP_DctQ"/>
</dbReference>
<feature type="transmembrane region" description="Helical" evidence="9">
    <location>
        <begin position="46"/>
        <end position="76"/>
    </location>
</feature>
<organism evidence="11 12">
    <name type="scientific">Leucobacter aridicollis</name>
    <dbReference type="NCBI Taxonomy" id="283878"/>
    <lineage>
        <taxon>Bacteria</taxon>
        <taxon>Bacillati</taxon>
        <taxon>Actinomycetota</taxon>
        <taxon>Actinomycetes</taxon>
        <taxon>Micrococcales</taxon>
        <taxon>Microbacteriaceae</taxon>
        <taxon>Leucobacter</taxon>
    </lineage>
</organism>